<accession>A0ACB9PVT6</accession>
<sequence length="221" mass="25151">MVDEALCLFKEMQQKNLVPNTITYNTLIDGLCKCGRISYVWELLDEMRDRGQPPDLVIYGLLLHAFCKNKHLDRAIGLFKQIVDQGLKIDVFTYNIIIDGLCKGGRLKTAQELFQNLLVKENRSSPIKIVECGICHDEDEDSNMESPCSCSGSLEYAHLKCVERWCNEKGDTISEICQQLFEPGLYNTSSISLWCYSIELRVSFMFGESMVTFGSRIRHGA</sequence>
<keyword evidence="2" id="KW-1185">Reference proteome</keyword>
<evidence type="ECO:0000313" key="2">
    <source>
        <dbReference type="Proteomes" id="UP000828941"/>
    </source>
</evidence>
<evidence type="ECO:0000313" key="1">
    <source>
        <dbReference type="EMBL" id="KAI4352134.1"/>
    </source>
</evidence>
<name>A0ACB9PVT6_BAUVA</name>
<organism evidence="1 2">
    <name type="scientific">Bauhinia variegata</name>
    <name type="common">Purple orchid tree</name>
    <name type="synonym">Phanera variegata</name>
    <dbReference type="NCBI Taxonomy" id="167791"/>
    <lineage>
        <taxon>Eukaryota</taxon>
        <taxon>Viridiplantae</taxon>
        <taxon>Streptophyta</taxon>
        <taxon>Embryophyta</taxon>
        <taxon>Tracheophyta</taxon>
        <taxon>Spermatophyta</taxon>
        <taxon>Magnoliopsida</taxon>
        <taxon>eudicotyledons</taxon>
        <taxon>Gunneridae</taxon>
        <taxon>Pentapetalae</taxon>
        <taxon>rosids</taxon>
        <taxon>fabids</taxon>
        <taxon>Fabales</taxon>
        <taxon>Fabaceae</taxon>
        <taxon>Cercidoideae</taxon>
        <taxon>Cercideae</taxon>
        <taxon>Bauhiniinae</taxon>
        <taxon>Bauhinia</taxon>
    </lineage>
</organism>
<reference evidence="1 2" key="1">
    <citation type="journal article" date="2022" name="DNA Res.">
        <title>Chromosomal-level genome assembly of the orchid tree Bauhinia variegata (Leguminosae; Cercidoideae) supports the allotetraploid origin hypothesis of Bauhinia.</title>
        <authorList>
            <person name="Zhong Y."/>
            <person name="Chen Y."/>
            <person name="Zheng D."/>
            <person name="Pang J."/>
            <person name="Liu Y."/>
            <person name="Luo S."/>
            <person name="Meng S."/>
            <person name="Qian L."/>
            <person name="Wei D."/>
            <person name="Dai S."/>
            <person name="Zhou R."/>
        </authorList>
    </citation>
    <scope>NUCLEOTIDE SEQUENCE [LARGE SCALE GENOMIC DNA]</scope>
    <source>
        <strain evidence="1">BV-YZ2020</strain>
    </source>
</reference>
<gene>
    <name evidence="1" type="ORF">L6164_006415</name>
</gene>
<dbReference type="EMBL" id="CM039428">
    <property type="protein sequence ID" value="KAI4352134.1"/>
    <property type="molecule type" value="Genomic_DNA"/>
</dbReference>
<comment type="caution">
    <text evidence="1">The sequence shown here is derived from an EMBL/GenBank/DDBJ whole genome shotgun (WGS) entry which is preliminary data.</text>
</comment>
<protein>
    <submittedName>
        <fullName evidence="1">Uncharacterized protein</fullName>
    </submittedName>
</protein>
<dbReference type="Proteomes" id="UP000828941">
    <property type="component" value="Chromosome 3"/>
</dbReference>
<proteinExistence type="predicted"/>